<dbReference type="InterPro" id="IPR032675">
    <property type="entry name" value="LRR_dom_sf"/>
</dbReference>
<evidence type="ECO:0000313" key="2">
    <source>
        <dbReference type="Proteomes" id="UP001383192"/>
    </source>
</evidence>
<keyword evidence="2" id="KW-1185">Reference proteome</keyword>
<evidence type="ECO:0008006" key="3">
    <source>
        <dbReference type="Google" id="ProtNLM"/>
    </source>
</evidence>
<protein>
    <recommendedName>
        <fullName evidence="3">FBD domain-containing protein</fullName>
    </recommendedName>
</protein>
<reference evidence="1 2" key="1">
    <citation type="submission" date="2024-01" db="EMBL/GenBank/DDBJ databases">
        <title>A draft genome for a cacao thread blight-causing isolate of Paramarasmius palmivorus.</title>
        <authorList>
            <person name="Baruah I.K."/>
            <person name="Bukari Y."/>
            <person name="Amoako-Attah I."/>
            <person name="Meinhardt L.W."/>
            <person name="Bailey B.A."/>
            <person name="Cohen S.P."/>
        </authorList>
    </citation>
    <scope>NUCLEOTIDE SEQUENCE [LARGE SCALE GENOMIC DNA]</scope>
    <source>
        <strain evidence="1 2">GH-12</strain>
    </source>
</reference>
<dbReference type="AlphaFoldDB" id="A0AAW0AZ62"/>
<gene>
    <name evidence="1" type="ORF">VNI00_018583</name>
</gene>
<sequence>MIIPEIQRCEEFTFYGGWSGFAVPAHYFGGSFAFPHLHTLITNASFTILLEEYGLARTFSWFSHALKNAPKLVTVESLNVVPSELFPCHQLTTVRSGRLEVTEMARILLSCSNLKKLVVDTLSDDGPPPDVIVHSSLRELTIRTPPDWLVEIVNSLAQFSLPALQMFELDISGDSDEVQVPTGLTSAVVAAIQCFSASLRKLVLMVGARDIDRTLCRDVLQICPDLYCFGFKVYAVHPEDDSGTENRILHLIQDLTITDTSQAFLAPKLVELCLLEFDSRMTAEYATTFLDMVESRSAAVGVTRLMDAELQYFHDWELQPGPNHIDTCISDSSIVERIEVLSRKGIHCAIVSIDD</sequence>
<proteinExistence type="predicted"/>
<name>A0AAW0AZ62_9AGAR</name>
<comment type="caution">
    <text evidence="1">The sequence shown here is derived from an EMBL/GenBank/DDBJ whole genome shotgun (WGS) entry which is preliminary data.</text>
</comment>
<dbReference type="Gene3D" id="3.80.10.10">
    <property type="entry name" value="Ribonuclease Inhibitor"/>
    <property type="match status" value="1"/>
</dbReference>
<dbReference type="Proteomes" id="UP001383192">
    <property type="component" value="Unassembled WGS sequence"/>
</dbReference>
<accession>A0AAW0AZ62</accession>
<organism evidence="1 2">
    <name type="scientific">Paramarasmius palmivorus</name>
    <dbReference type="NCBI Taxonomy" id="297713"/>
    <lineage>
        <taxon>Eukaryota</taxon>
        <taxon>Fungi</taxon>
        <taxon>Dikarya</taxon>
        <taxon>Basidiomycota</taxon>
        <taxon>Agaricomycotina</taxon>
        <taxon>Agaricomycetes</taxon>
        <taxon>Agaricomycetidae</taxon>
        <taxon>Agaricales</taxon>
        <taxon>Marasmiineae</taxon>
        <taxon>Marasmiaceae</taxon>
        <taxon>Paramarasmius</taxon>
    </lineage>
</organism>
<dbReference type="EMBL" id="JAYKXP010000250">
    <property type="protein sequence ID" value="KAK7017531.1"/>
    <property type="molecule type" value="Genomic_DNA"/>
</dbReference>
<evidence type="ECO:0000313" key="1">
    <source>
        <dbReference type="EMBL" id="KAK7017531.1"/>
    </source>
</evidence>